<dbReference type="PROSITE" id="PS51455">
    <property type="entry name" value="PIPK"/>
    <property type="match status" value="1"/>
</dbReference>
<feature type="region of interest" description="Disordered" evidence="4">
    <location>
        <begin position="97"/>
        <end position="131"/>
    </location>
</feature>
<evidence type="ECO:0000256" key="2">
    <source>
        <dbReference type="ARBA" id="ARBA00022840"/>
    </source>
</evidence>
<dbReference type="GO" id="GO:0000285">
    <property type="term" value="F:1-phosphatidylinositol-3-phosphate 5-kinase activity"/>
    <property type="evidence" value="ECO:0007669"/>
    <property type="project" value="InterPro"/>
</dbReference>
<dbReference type="InterPro" id="IPR027483">
    <property type="entry name" value="PInositol-4-P-4/5-kinase_C_sf"/>
</dbReference>
<dbReference type="GO" id="GO:0010008">
    <property type="term" value="C:endosome membrane"/>
    <property type="evidence" value="ECO:0007669"/>
    <property type="project" value="TreeGrafter"/>
</dbReference>
<keyword evidence="7" id="KW-1185">Reference proteome</keyword>
<dbReference type="FunFam" id="3.30.810.10:FF:000001">
    <property type="entry name" value="1-phosphatidylinositol 3-phosphate 5-kinase FAB1"/>
    <property type="match status" value="1"/>
</dbReference>
<dbReference type="InterPro" id="IPR027484">
    <property type="entry name" value="PInositol-4-P-5-kinase_N"/>
</dbReference>
<dbReference type="InterPro" id="IPR044769">
    <property type="entry name" value="PIKfyve_PIPKc"/>
</dbReference>
<dbReference type="CDD" id="cd17300">
    <property type="entry name" value="PIPKc_PIKfyve"/>
    <property type="match status" value="1"/>
</dbReference>
<dbReference type="GO" id="GO:0046854">
    <property type="term" value="P:phosphatidylinositol phosphate biosynthetic process"/>
    <property type="evidence" value="ECO:0007669"/>
    <property type="project" value="TreeGrafter"/>
</dbReference>
<feature type="region of interest" description="Disordered" evidence="4">
    <location>
        <begin position="1"/>
        <end position="36"/>
    </location>
</feature>
<evidence type="ECO:0000313" key="6">
    <source>
        <dbReference type="EMBL" id="KAK2183696.1"/>
    </source>
</evidence>
<feature type="domain" description="PIPK" evidence="5">
    <location>
        <begin position="146"/>
        <end position="482"/>
    </location>
</feature>
<dbReference type="Gene3D" id="3.30.800.10">
    <property type="entry name" value="Phosphatidylinositol Phosphate Kinase II Beta"/>
    <property type="match status" value="1"/>
</dbReference>
<evidence type="ECO:0000256" key="4">
    <source>
        <dbReference type="SAM" id="MobiDB-lite"/>
    </source>
</evidence>
<accession>A0AAD9L6S3</accession>
<name>A0AAD9L6S3_RIDPI</name>
<dbReference type="EMBL" id="JAODUO010000299">
    <property type="protein sequence ID" value="KAK2183696.1"/>
    <property type="molecule type" value="Genomic_DNA"/>
</dbReference>
<dbReference type="SMART" id="SM00330">
    <property type="entry name" value="PIPKc"/>
    <property type="match status" value="1"/>
</dbReference>
<dbReference type="InterPro" id="IPR002498">
    <property type="entry name" value="PInositol-4-P-4/5-kinase_core"/>
</dbReference>
<proteinExistence type="predicted"/>
<protein>
    <recommendedName>
        <fullName evidence="5">PIPK domain-containing protein</fullName>
    </recommendedName>
</protein>
<comment type="caution">
    <text evidence="6">The sequence shown here is derived from an EMBL/GenBank/DDBJ whole genome shotgun (WGS) entry which is preliminary data.</text>
</comment>
<sequence length="497" mass="56245">MFVPMTVVDSAETDTDRVDGQADGHVDSRPDGGKKNTMKNIFNKVLSSSGSLPIPMPFAPDEHLLLQPPSEKVPLIIYDKEPSSIIAYSLSSPDYSSQLEQLTQDGQDTSTTRGGRNNDLGASPSSLDIDAGKKTSSVLSFFRGTSREKSPSRLGGVLGKYSVDSVKYMPRLDPDTAEETDGAVYAGPDLEVRKPPKKEGPDINQHIELQFSDSSARFYCRIYFAEHFQKLRRLIFPSGEERYIRSLSRCYTWMAMGGKSGLTFCKTQDDRFILKQMSRYEVQSFMDFAPHYFSHVTKAFNEKKPTALAKILGVYRIGYRNTQTNAALKQDLLVMENLFYNRDITQVFDLKGSVRNRLVNTSGKRVDELVLLDENLLKSSIDSPLYIRPHSKFVLNSAINNDTHFLSSHIVMDYSLLVGLDTKRNELVVGIIDYIRTFTWDKRLEMVVKSTYSQWGGQGKMPTVVSPELYRKRFLQAMNRYFLLVPDQWTGLDTVVN</sequence>
<feature type="compositionally biased region" description="Basic and acidic residues" evidence="4">
    <location>
        <begin position="14"/>
        <end position="34"/>
    </location>
</feature>
<dbReference type="GO" id="GO:0005524">
    <property type="term" value="F:ATP binding"/>
    <property type="evidence" value="ECO:0007669"/>
    <property type="project" value="UniProtKB-UniRule"/>
</dbReference>
<dbReference type="SUPFAM" id="SSF56104">
    <property type="entry name" value="SAICAR synthase-like"/>
    <property type="match status" value="1"/>
</dbReference>
<dbReference type="PANTHER" id="PTHR45748">
    <property type="entry name" value="1-PHOSPHATIDYLINOSITOL 3-PHOSPHATE 5-KINASE-RELATED"/>
    <property type="match status" value="1"/>
</dbReference>
<dbReference type="Proteomes" id="UP001209878">
    <property type="component" value="Unassembled WGS sequence"/>
</dbReference>
<evidence type="ECO:0000256" key="1">
    <source>
        <dbReference type="ARBA" id="ARBA00022741"/>
    </source>
</evidence>
<keyword evidence="3" id="KW-0418">Kinase</keyword>
<organism evidence="6 7">
    <name type="scientific">Ridgeia piscesae</name>
    <name type="common">Tubeworm</name>
    <dbReference type="NCBI Taxonomy" id="27915"/>
    <lineage>
        <taxon>Eukaryota</taxon>
        <taxon>Metazoa</taxon>
        <taxon>Spiralia</taxon>
        <taxon>Lophotrochozoa</taxon>
        <taxon>Annelida</taxon>
        <taxon>Polychaeta</taxon>
        <taxon>Sedentaria</taxon>
        <taxon>Canalipalpata</taxon>
        <taxon>Sabellida</taxon>
        <taxon>Siboglinidae</taxon>
        <taxon>Ridgeia</taxon>
    </lineage>
</organism>
<evidence type="ECO:0000259" key="5">
    <source>
        <dbReference type="PROSITE" id="PS51455"/>
    </source>
</evidence>
<keyword evidence="2 3" id="KW-0067">ATP-binding</keyword>
<keyword evidence="3" id="KW-0808">Transferase</keyword>
<reference evidence="6" key="1">
    <citation type="journal article" date="2023" name="Mol. Biol. Evol.">
        <title>Third-Generation Sequencing Reveals the Adaptive Role of the Epigenome in Three Deep-Sea Polychaetes.</title>
        <authorList>
            <person name="Perez M."/>
            <person name="Aroh O."/>
            <person name="Sun Y."/>
            <person name="Lan Y."/>
            <person name="Juniper S.K."/>
            <person name="Young C.R."/>
            <person name="Angers B."/>
            <person name="Qian P.Y."/>
        </authorList>
    </citation>
    <scope>NUCLEOTIDE SEQUENCE</scope>
    <source>
        <strain evidence="6">R07B-5</strain>
    </source>
</reference>
<dbReference type="AlphaFoldDB" id="A0AAD9L6S3"/>
<dbReference type="PANTHER" id="PTHR45748:SF7">
    <property type="entry name" value="1-PHOSPHATIDYLINOSITOL 3-PHOSPHATE 5-KINASE-RELATED"/>
    <property type="match status" value="1"/>
</dbReference>
<gene>
    <name evidence="6" type="ORF">NP493_299g00022</name>
</gene>
<dbReference type="FunFam" id="3.30.800.10:FF:000004">
    <property type="entry name" value="1-phosphatidylinositol 3-phosphate 5-kinase isoform X1"/>
    <property type="match status" value="1"/>
</dbReference>
<dbReference type="Gene3D" id="3.30.810.10">
    <property type="entry name" value="2-Layer Sandwich"/>
    <property type="match status" value="1"/>
</dbReference>
<evidence type="ECO:0000313" key="7">
    <source>
        <dbReference type="Proteomes" id="UP001209878"/>
    </source>
</evidence>
<feature type="compositionally biased region" description="Polar residues" evidence="4">
    <location>
        <begin position="97"/>
        <end position="115"/>
    </location>
</feature>
<keyword evidence="1 3" id="KW-0547">Nucleotide-binding</keyword>
<evidence type="ECO:0000256" key="3">
    <source>
        <dbReference type="PROSITE-ProRule" id="PRU00781"/>
    </source>
</evidence>
<dbReference type="Pfam" id="PF01504">
    <property type="entry name" value="PIP5K"/>
    <property type="match status" value="2"/>
</dbReference>